<keyword evidence="2" id="KW-1185">Reference proteome</keyword>
<reference evidence="1" key="1">
    <citation type="submission" date="2022-10" db="EMBL/GenBank/DDBJ databases">
        <authorList>
            <person name="Hyden B.L."/>
            <person name="Feng K."/>
            <person name="Yates T."/>
            <person name="Jawdy S."/>
            <person name="Smart L.B."/>
            <person name="Muchero W."/>
        </authorList>
    </citation>
    <scope>NUCLEOTIDE SEQUENCE</scope>
    <source>
        <tissue evidence="1">Shoot tip</tissue>
    </source>
</reference>
<name>A0ABQ9CH45_9ROSI</name>
<evidence type="ECO:0000313" key="2">
    <source>
        <dbReference type="Proteomes" id="UP001141253"/>
    </source>
</evidence>
<dbReference type="Proteomes" id="UP001141253">
    <property type="component" value="Chromosome 5"/>
</dbReference>
<sequence length="30" mass="3476">MSEPDKHKIWQLLPLPLLTSRFQGAQPRTS</sequence>
<accession>A0ABQ9CH45</accession>
<gene>
    <name evidence="1" type="ORF">OIU77_018786</name>
</gene>
<organism evidence="1 2">
    <name type="scientific">Salix suchowensis</name>
    <dbReference type="NCBI Taxonomy" id="1278906"/>
    <lineage>
        <taxon>Eukaryota</taxon>
        <taxon>Viridiplantae</taxon>
        <taxon>Streptophyta</taxon>
        <taxon>Embryophyta</taxon>
        <taxon>Tracheophyta</taxon>
        <taxon>Spermatophyta</taxon>
        <taxon>Magnoliopsida</taxon>
        <taxon>eudicotyledons</taxon>
        <taxon>Gunneridae</taxon>
        <taxon>Pentapetalae</taxon>
        <taxon>rosids</taxon>
        <taxon>fabids</taxon>
        <taxon>Malpighiales</taxon>
        <taxon>Salicaceae</taxon>
        <taxon>Saliceae</taxon>
        <taxon>Salix</taxon>
    </lineage>
</organism>
<protein>
    <submittedName>
        <fullName evidence="1">Uncharacterized protein</fullName>
    </submittedName>
</protein>
<reference evidence="1" key="2">
    <citation type="journal article" date="2023" name="Int. J. Mol. Sci.">
        <title>De Novo Assembly and Annotation of 11 Diverse Shrub Willow (Salix) Genomes Reveals Novel Gene Organization in Sex-Linked Regions.</title>
        <authorList>
            <person name="Hyden B."/>
            <person name="Feng K."/>
            <person name="Yates T.B."/>
            <person name="Jawdy S."/>
            <person name="Cereghino C."/>
            <person name="Smart L.B."/>
            <person name="Muchero W."/>
        </authorList>
    </citation>
    <scope>NUCLEOTIDE SEQUENCE</scope>
    <source>
        <tissue evidence="1">Shoot tip</tissue>
    </source>
</reference>
<dbReference type="EMBL" id="JAPFFI010000003">
    <property type="protein sequence ID" value="KAJ6397840.1"/>
    <property type="molecule type" value="Genomic_DNA"/>
</dbReference>
<comment type="caution">
    <text evidence="1">The sequence shown here is derived from an EMBL/GenBank/DDBJ whole genome shotgun (WGS) entry which is preliminary data.</text>
</comment>
<proteinExistence type="predicted"/>
<evidence type="ECO:0000313" key="1">
    <source>
        <dbReference type="EMBL" id="KAJ6397840.1"/>
    </source>
</evidence>